<dbReference type="PANTHER" id="PTHR48098:SF1">
    <property type="entry name" value="DIACYLGLYCEROL ACYLTRANSFERASE_MYCOLYLTRANSFERASE AG85A"/>
    <property type="match status" value="1"/>
</dbReference>
<sequence length="258" mass="28314">MARIRCDFFADSLELSTSMTVLLPQPAEQQIGTSATVRTGAPPVLYLLHGLSDDDTAWTRYTGIERYAEERGLAVVMPQVHRSFYTDLADGHGRYWTFLTEELPALVERFFRVSTAREDTFVAGLSMGGFGSVKWALHQPQRFAAAASMSGALDLEQLIALGDRVELFETVLAGRSLAQTGNDLYALADRVQDAPALYVGCGTDDVRLLPGNEAFAAHLAERGLDVTTDFSPGEHVWSYWDAAVQRVLAWLPLDRAAA</sequence>
<dbReference type="InterPro" id="IPR029058">
    <property type="entry name" value="AB_hydrolase_fold"/>
</dbReference>
<accession>A0A3L8P199</accession>
<organism evidence="1 2">
    <name type="scientific">Nocardioides mangrovicus</name>
    <dbReference type="NCBI Taxonomy" id="2478913"/>
    <lineage>
        <taxon>Bacteria</taxon>
        <taxon>Bacillati</taxon>
        <taxon>Actinomycetota</taxon>
        <taxon>Actinomycetes</taxon>
        <taxon>Propionibacteriales</taxon>
        <taxon>Nocardioidaceae</taxon>
        <taxon>Nocardioides</taxon>
    </lineage>
</organism>
<evidence type="ECO:0000313" key="1">
    <source>
        <dbReference type="EMBL" id="RLV48914.1"/>
    </source>
</evidence>
<dbReference type="RefSeq" id="WP_121806018.1">
    <property type="nucleotide sequence ID" value="NZ_RDBE01000007.1"/>
</dbReference>
<proteinExistence type="predicted"/>
<keyword evidence="2" id="KW-1185">Reference proteome</keyword>
<comment type="caution">
    <text evidence="1">The sequence shown here is derived from an EMBL/GenBank/DDBJ whole genome shotgun (WGS) entry which is preliminary data.</text>
</comment>
<dbReference type="PANTHER" id="PTHR48098">
    <property type="entry name" value="ENTEROCHELIN ESTERASE-RELATED"/>
    <property type="match status" value="1"/>
</dbReference>
<dbReference type="InterPro" id="IPR000801">
    <property type="entry name" value="Esterase-like"/>
</dbReference>
<name>A0A3L8P199_9ACTN</name>
<evidence type="ECO:0000313" key="2">
    <source>
        <dbReference type="Proteomes" id="UP000281708"/>
    </source>
</evidence>
<dbReference type="Proteomes" id="UP000281708">
    <property type="component" value="Unassembled WGS sequence"/>
</dbReference>
<dbReference type="OrthoDB" id="4527292at2"/>
<protein>
    <submittedName>
        <fullName evidence="1">Esterase family protein</fullName>
    </submittedName>
</protein>
<dbReference type="SUPFAM" id="SSF53474">
    <property type="entry name" value="alpha/beta-Hydrolases"/>
    <property type="match status" value="1"/>
</dbReference>
<dbReference type="Gene3D" id="3.40.50.1820">
    <property type="entry name" value="alpha/beta hydrolase"/>
    <property type="match status" value="1"/>
</dbReference>
<dbReference type="Pfam" id="PF00756">
    <property type="entry name" value="Esterase"/>
    <property type="match status" value="1"/>
</dbReference>
<gene>
    <name evidence="1" type="ORF">D9V37_09965</name>
</gene>
<dbReference type="InterPro" id="IPR050583">
    <property type="entry name" value="Mycobacterial_A85_antigen"/>
</dbReference>
<dbReference type="GO" id="GO:0016747">
    <property type="term" value="F:acyltransferase activity, transferring groups other than amino-acyl groups"/>
    <property type="evidence" value="ECO:0007669"/>
    <property type="project" value="TreeGrafter"/>
</dbReference>
<dbReference type="AlphaFoldDB" id="A0A3L8P199"/>
<reference evidence="1 2" key="1">
    <citation type="submission" date="2018-10" db="EMBL/GenBank/DDBJ databases">
        <title>Marmoricola sp. 4Q3S-7 whole genome shotgun sequence.</title>
        <authorList>
            <person name="Li F."/>
        </authorList>
    </citation>
    <scope>NUCLEOTIDE SEQUENCE [LARGE SCALE GENOMIC DNA]</scope>
    <source>
        <strain evidence="1 2">4Q3S-7</strain>
    </source>
</reference>
<dbReference type="EMBL" id="RDBE01000007">
    <property type="protein sequence ID" value="RLV48914.1"/>
    <property type="molecule type" value="Genomic_DNA"/>
</dbReference>